<dbReference type="PANTHER" id="PTHR48107:SF7">
    <property type="entry name" value="RE15974P"/>
    <property type="match status" value="1"/>
</dbReference>
<sequence>MADLKGRAALVTGASRGIGRAIAQRLAAEGLLVAVHYGSQEKAAAETVEAIERVGGEAFPVRADLRRDDAVDTLFAEVENRLDGRPLHVLVNNAGVQSPPAPEGAGGKGEDVTSVSGVTAAEFDHLFRINVRAPFFIIQRALRLIGEGGRVINVSSALTRIAWPLLPYAMSKGALEMIAPRLALELGARGITVNTVAPGITATDMNRAMRDVPGVEERISALTALRRLGRPGDIAGVVAFLASDEGRWVTGQLVDASGGCASRPPCREAEDEHTSAGTPPSRGQLAWSARCRRRVGSSLRRVMFSLR</sequence>
<dbReference type="PRINTS" id="PR00081">
    <property type="entry name" value="GDHRDH"/>
</dbReference>
<dbReference type="EMBL" id="BJHX01000002">
    <property type="protein sequence ID" value="GDY69109.1"/>
    <property type="molecule type" value="Genomic_DNA"/>
</dbReference>
<protein>
    <submittedName>
        <fullName evidence="4">Oxidoreductase</fullName>
    </submittedName>
</protein>
<dbReference type="SUPFAM" id="SSF51735">
    <property type="entry name" value="NAD(P)-binding Rossmann-fold domains"/>
    <property type="match status" value="1"/>
</dbReference>
<dbReference type="InterPro" id="IPR036291">
    <property type="entry name" value="NAD(P)-bd_dom_sf"/>
</dbReference>
<organism evidence="4 5">
    <name type="scientific">Streptomyces avermitilis</name>
    <dbReference type="NCBI Taxonomy" id="33903"/>
    <lineage>
        <taxon>Bacteria</taxon>
        <taxon>Bacillati</taxon>
        <taxon>Actinomycetota</taxon>
        <taxon>Actinomycetes</taxon>
        <taxon>Kitasatosporales</taxon>
        <taxon>Streptomycetaceae</taxon>
        <taxon>Streptomyces</taxon>
    </lineage>
</organism>
<evidence type="ECO:0000256" key="3">
    <source>
        <dbReference type="SAM" id="MobiDB-lite"/>
    </source>
</evidence>
<gene>
    <name evidence="4" type="ORF">SAV14893_085020</name>
</gene>
<proteinExistence type="inferred from homology"/>
<dbReference type="PANTHER" id="PTHR48107">
    <property type="entry name" value="NADPH-DEPENDENT ALDEHYDE REDUCTASE-LIKE PROTEIN, CHLOROPLASTIC-RELATED"/>
    <property type="match status" value="1"/>
</dbReference>
<keyword evidence="2" id="KW-0560">Oxidoreductase</keyword>
<accession>A0A4D4MBT5</accession>
<feature type="region of interest" description="Disordered" evidence="3">
    <location>
        <begin position="260"/>
        <end position="285"/>
    </location>
</feature>
<dbReference type="PRINTS" id="PR00080">
    <property type="entry name" value="SDRFAMILY"/>
</dbReference>
<dbReference type="FunFam" id="3.40.50.720:FF:000084">
    <property type="entry name" value="Short-chain dehydrogenase reductase"/>
    <property type="match status" value="1"/>
</dbReference>
<comment type="similarity">
    <text evidence="1">Belongs to the short-chain dehydrogenases/reductases (SDR) family.</text>
</comment>
<dbReference type="Proteomes" id="UP000302139">
    <property type="component" value="Unassembled WGS sequence"/>
</dbReference>
<reference evidence="4 5" key="1">
    <citation type="submission" date="2019-04" db="EMBL/GenBank/DDBJ databases">
        <title>Draft genome sequences of Streptomyces avermitilis NBRC 14893.</title>
        <authorList>
            <person name="Komaki H."/>
            <person name="Tamura T."/>
            <person name="Hosoyama A."/>
        </authorList>
    </citation>
    <scope>NUCLEOTIDE SEQUENCE [LARGE SCALE GENOMIC DNA]</scope>
    <source>
        <strain evidence="4 5">NBRC 14893</strain>
    </source>
</reference>
<dbReference type="Gene3D" id="3.40.50.720">
    <property type="entry name" value="NAD(P)-binding Rossmann-like Domain"/>
    <property type="match status" value="1"/>
</dbReference>
<evidence type="ECO:0000256" key="1">
    <source>
        <dbReference type="ARBA" id="ARBA00006484"/>
    </source>
</evidence>
<dbReference type="AlphaFoldDB" id="A0A4D4MBT5"/>
<comment type="caution">
    <text evidence="4">The sequence shown here is derived from an EMBL/GenBank/DDBJ whole genome shotgun (WGS) entry which is preliminary data.</text>
</comment>
<name>A0A4D4MBT5_STRAX</name>
<dbReference type="GO" id="GO:0016614">
    <property type="term" value="F:oxidoreductase activity, acting on CH-OH group of donors"/>
    <property type="evidence" value="ECO:0007669"/>
    <property type="project" value="UniProtKB-ARBA"/>
</dbReference>
<dbReference type="Pfam" id="PF13561">
    <property type="entry name" value="adh_short_C2"/>
    <property type="match status" value="1"/>
</dbReference>
<evidence type="ECO:0000256" key="2">
    <source>
        <dbReference type="ARBA" id="ARBA00023002"/>
    </source>
</evidence>
<evidence type="ECO:0000313" key="5">
    <source>
        <dbReference type="Proteomes" id="UP000302139"/>
    </source>
</evidence>
<evidence type="ECO:0000313" key="4">
    <source>
        <dbReference type="EMBL" id="GDY69109.1"/>
    </source>
</evidence>
<dbReference type="InterPro" id="IPR002347">
    <property type="entry name" value="SDR_fam"/>
</dbReference>
<feature type="compositionally biased region" description="Basic and acidic residues" evidence="3">
    <location>
        <begin position="265"/>
        <end position="274"/>
    </location>
</feature>